<sequence>MDAAIIKDMLKLASSQTVKIVVLLIVTWSVVFNLIIDVDVLTGSRSTNGFGGLSELVHGQQAQQSSTNGTAVNPWPDKHDTLITYVYSESKFGRDNIRYFIQMALHENADFIFIFNGPVSVKELIPDWSNIRIIQRNNTCYDMGAVGEVMRTDNLWKNYKKFISINSSLRGPFIPYWSNACWSDMYLNKVTDTVKLVGLTANCWPRAHIQSMIYATDDIGMGILLDPEHATTGIADKYGPADAIVGLSGCYAGHSAAVHSEIGLATLILNAGYQVDAMMAAYDHRVGLVEYCNTTGLGTGDLLSAGKYYDTTIHAYDTIFVKTNRKIDPIGYQRLTDWHLRANITSLQLCSAR</sequence>
<proteinExistence type="predicted"/>
<accession>A0ABP0BAY3</accession>
<evidence type="ECO:0000256" key="1">
    <source>
        <dbReference type="SAM" id="Phobius"/>
    </source>
</evidence>
<protein>
    <submittedName>
        <fullName evidence="2">Uncharacterized protein</fullName>
    </submittedName>
</protein>
<keyword evidence="1" id="KW-0472">Membrane</keyword>
<keyword evidence="1" id="KW-0812">Transmembrane</keyword>
<keyword evidence="1" id="KW-1133">Transmembrane helix</keyword>
<dbReference type="Proteomes" id="UP001642406">
    <property type="component" value="Unassembled WGS sequence"/>
</dbReference>
<evidence type="ECO:0000313" key="3">
    <source>
        <dbReference type="Proteomes" id="UP001642406"/>
    </source>
</evidence>
<name>A0ABP0BAY3_9PEZI</name>
<organism evidence="2 3">
    <name type="scientific">Sporothrix bragantina</name>
    <dbReference type="NCBI Taxonomy" id="671064"/>
    <lineage>
        <taxon>Eukaryota</taxon>
        <taxon>Fungi</taxon>
        <taxon>Dikarya</taxon>
        <taxon>Ascomycota</taxon>
        <taxon>Pezizomycotina</taxon>
        <taxon>Sordariomycetes</taxon>
        <taxon>Sordariomycetidae</taxon>
        <taxon>Ophiostomatales</taxon>
        <taxon>Ophiostomataceae</taxon>
        <taxon>Sporothrix</taxon>
    </lineage>
</organism>
<feature type="transmembrane region" description="Helical" evidence="1">
    <location>
        <begin position="20"/>
        <end position="36"/>
    </location>
</feature>
<reference evidence="2 3" key="1">
    <citation type="submission" date="2024-01" db="EMBL/GenBank/DDBJ databases">
        <authorList>
            <person name="Allen C."/>
            <person name="Tagirdzhanova G."/>
        </authorList>
    </citation>
    <scope>NUCLEOTIDE SEQUENCE [LARGE SCALE GENOMIC DNA]</scope>
</reference>
<keyword evidence="3" id="KW-1185">Reference proteome</keyword>
<gene>
    <name evidence="2" type="ORF">SBRCBS47491_002808</name>
</gene>
<comment type="caution">
    <text evidence="2">The sequence shown here is derived from an EMBL/GenBank/DDBJ whole genome shotgun (WGS) entry which is preliminary data.</text>
</comment>
<evidence type="ECO:0000313" key="2">
    <source>
        <dbReference type="EMBL" id="CAK7216389.1"/>
    </source>
</evidence>
<dbReference type="EMBL" id="CAWUHC010000017">
    <property type="protein sequence ID" value="CAK7216389.1"/>
    <property type="molecule type" value="Genomic_DNA"/>
</dbReference>